<dbReference type="Pfam" id="PF03856">
    <property type="entry name" value="SUN"/>
    <property type="match status" value="1"/>
</dbReference>
<evidence type="ECO:0000313" key="14">
    <source>
        <dbReference type="Proteomes" id="UP000696280"/>
    </source>
</evidence>
<dbReference type="GO" id="GO:0009986">
    <property type="term" value="C:cell surface"/>
    <property type="evidence" value="ECO:0007669"/>
    <property type="project" value="TreeGrafter"/>
</dbReference>
<keyword evidence="7" id="KW-0119">Carbohydrate metabolism</keyword>
<dbReference type="PANTHER" id="PTHR31316:SF0">
    <property type="entry name" value="SECRETED BETA-GLUCOSIDASE SIM1-RELATED"/>
    <property type="match status" value="1"/>
</dbReference>
<feature type="compositionally biased region" description="Pro residues" evidence="11">
    <location>
        <begin position="132"/>
        <end position="144"/>
    </location>
</feature>
<accession>A0A9N9PNV0</accession>
<protein>
    <submittedName>
        <fullName evidence="13">Uncharacterized protein</fullName>
    </submittedName>
</protein>
<comment type="similarity">
    <text evidence="2">Belongs to the SUN family.</text>
</comment>
<evidence type="ECO:0000256" key="11">
    <source>
        <dbReference type="SAM" id="MobiDB-lite"/>
    </source>
</evidence>
<dbReference type="GO" id="GO:0031505">
    <property type="term" value="P:fungal-type cell wall organization"/>
    <property type="evidence" value="ECO:0007669"/>
    <property type="project" value="TreeGrafter"/>
</dbReference>
<reference evidence="13" key="1">
    <citation type="submission" date="2021-07" db="EMBL/GenBank/DDBJ databases">
        <authorList>
            <person name="Durling M."/>
        </authorList>
    </citation>
    <scope>NUCLEOTIDE SEQUENCE</scope>
</reference>
<evidence type="ECO:0000256" key="7">
    <source>
        <dbReference type="ARBA" id="ARBA00023277"/>
    </source>
</evidence>
<evidence type="ECO:0000256" key="10">
    <source>
        <dbReference type="ARBA" id="ARBA00023326"/>
    </source>
</evidence>
<comment type="caution">
    <text evidence="13">The sequence shown here is derived from an EMBL/GenBank/DDBJ whole genome shotgun (WGS) entry which is preliminary data.</text>
</comment>
<feature type="chain" id="PRO_5040460315" evidence="12">
    <location>
        <begin position="18"/>
        <end position="452"/>
    </location>
</feature>
<sequence length="452" mass="47495">MKFCHFALLSAASLAVAKPNAHNHAHHHVGKRGSPVEVREVNNVMFDGPVITVYELNGKIVSAEEVEAGIKTGKYILVGGSVEAAPKPPPPAAPTPTPPPKAAEKPAKPEYQAAAVFAEKKSSSSSEAPKATPTPSPSPEPTPSKPVESPKETVVPSDSDSDSEYKVPSGEGDIGADFPSGKIPCSSFPSKYGAISLEWLKLGGWSGIQAVPDYTSLSKTISTIHTSVSGGCNPGAFCSYACPEGYQKSQWPEAQGSTGQSIGGLFCNSNGMLELSRPTHKQICVKGAGGVKVQNKLRKNVAICRTDYPGTESETIPLDTQPGGIYELTCPEADDYYQWEGKATSAQYYVNPAGVPVEKACQWGKPGTNMGNWAPLNIGCGKTAAGTFISVFRNTPTNMDGSLDFTITISGDVSGKCVYKNNKFYNNGVESPTGCTAAVKSGGTATFVFTEE</sequence>
<gene>
    <name evidence="13" type="ORF">HYFRA_00006868</name>
</gene>
<name>A0A9N9PNV0_9HELO</name>
<keyword evidence="8" id="KW-0326">Glycosidase</keyword>
<feature type="compositionally biased region" description="Pro residues" evidence="11">
    <location>
        <begin position="86"/>
        <end position="101"/>
    </location>
</feature>
<evidence type="ECO:0000256" key="12">
    <source>
        <dbReference type="SAM" id="SignalP"/>
    </source>
</evidence>
<proteinExistence type="inferred from homology"/>
<keyword evidence="5 12" id="KW-0732">Signal</keyword>
<dbReference type="AlphaFoldDB" id="A0A9N9PNV0"/>
<keyword evidence="3" id="KW-0134">Cell wall</keyword>
<comment type="subcellular location">
    <subcellularLocation>
        <location evidence="1">Secreted</location>
        <location evidence="1">Cell wall</location>
    </subcellularLocation>
</comment>
<evidence type="ECO:0000313" key="13">
    <source>
        <dbReference type="EMBL" id="CAG8950375.1"/>
    </source>
</evidence>
<feature type="signal peptide" evidence="12">
    <location>
        <begin position="1"/>
        <end position="17"/>
    </location>
</feature>
<feature type="region of interest" description="Disordered" evidence="11">
    <location>
        <begin position="86"/>
        <end position="180"/>
    </location>
</feature>
<dbReference type="PANTHER" id="PTHR31316">
    <property type="entry name" value="BETA-GLUCOSIDASE-LIKE PROTEIN NCA3, MITOCHONDRIAL-RELATED"/>
    <property type="match status" value="1"/>
</dbReference>
<organism evidence="13 14">
    <name type="scientific">Hymenoscyphus fraxineus</name>
    <dbReference type="NCBI Taxonomy" id="746836"/>
    <lineage>
        <taxon>Eukaryota</taxon>
        <taxon>Fungi</taxon>
        <taxon>Dikarya</taxon>
        <taxon>Ascomycota</taxon>
        <taxon>Pezizomycotina</taxon>
        <taxon>Leotiomycetes</taxon>
        <taxon>Helotiales</taxon>
        <taxon>Helotiaceae</taxon>
        <taxon>Hymenoscyphus</taxon>
    </lineage>
</organism>
<keyword evidence="9" id="KW-0961">Cell wall biogenesis/degradation</keyword>
<dbReference type="Proteomes" id="UP000696280">
    <property type="component" value="Unassembled WGS sequence"/>
</dbReference>
<evidence type="ECO:0000256" key="9">
    <source>
        <dbReference type="ARBA" id="ARBA00023316"/>
    </source>
</evidence>
<evidence type="ECO:0000256" key="4">
    <source>
        <dbReference type="ARBA" id="ARBA00022525"/>
    </source>
</evidence>
<dbReference type="GO" id="GO:0000272">
    <property type="term" value="P:polysaccharide catabolic process"/>
    <property type="evidence" value="ECO:0007669"/>
    <property type="project" value="UniProtKB-KW"/>
</dbReference>
<dbReference type="InterPro" id="IPR051526">
    <property type="entry name" value="Beta-Glucosidase_SUN"/>
</dbReference>
<evidence type="ECO:0000256" key="8">
    <source>
        <dbReference type="ARBA" id="ARBA00023295"/>
    </source>
</evidence>
<evidence type="ECO:0000256" key="2">
    <source>
        <dbReference type="ARBA" id="ARBA00010579"/>
    </source>
</evidence>
<keyword evidence="6" id="KW-0378">Hydrolase</keyword>
<dbReference type="InterPro" id="IPR005556">
    <property type="entry name" value="SUN"/>
</dbReference>
<dbReference type="EMBL" id="CAJVRL010000037">
    <property type="protein sequence ID" value="CAG8950375.1"/>
    <property type="molecule type" value="Genomic_DNA"/>
</dbReference>
<keyword evidence="14" id="KW-1185">Reference proteome</keyword>
<dbReference type="GO" id="GO:0016798">
    <property type="term" value="F:hydrolase activity, acting on glycosyl bonds"/>
    <property type="evidence" value="ECO:0007669"/>
    <property type="project" value="UniProtKB-KW"/>
</dbReference>
<keyword evidence="10" id="KW-0624">Polysaccharide degradation</keyword>
<dbReference type="OrthoDB" id="5339822at2759"/>
<keyword evidence="4" id="KW-0964">Secreted</keyword>
<evidence type="ECO:0000256" key="1">
    <source>
        <dbReference type="ARBA" id="ARBA00004191"/>
    </source>
</evidence>
<evidence type="ECO:0000256" key="6">
    <source>
        <dbReference type="ARBA" id="ARBA00022801"/>
    </source>
</evidence>
<dbReference type="GO" id="GO:0009277">
    <property type="term" value="C:fungal-type cell wall"/>
    <property type="evidence" value="ECO:0007669"/>
    <property type="project" value="TreeGrafter"/>
</dbReference>
<evidence type="ECO:0000256" key="3">
    <source>
        <dbReference type="ARBA" id="ARBA00022512"/>
    </source>
</evidence>
<evidence type="ECO:0000256" key="5">
    <source>
        <dbReference type="ARBA" id="ARBA00022729"/>
    </source>
</evidence>